<dbReference type="AlphaFoldDB" id="A0A927BKC0"/>
<organism evidence="1">
    <name type="scientific">Streptomyces globisporus</name>
    <dbReference type="NCBI Taxonomy" id="1908"/>
    <lineage>
        <taxon>Bacteria</taxon>
        <taxon>Bacillati</taxon>
        <taxon>Actinomycetota</taxon>
        <taxon>Actinomycetes</taxon>
        <taxon>Kitasatosporales</taxon>
        <taxon>Streptomycetaceae</taxon>
        <taxon>Streptomyces</taxon>
    </lineage>
</organism>
<comment type="caution">
    <text evidence="1">The sequence shown here is derived from an EMBL/GenBank/DDBJ whole genome shotgun (WGS) entry which is preliminary data.</text>
</comment>
<dbReference type="EMBL" id="JACWUS010000001">
    <property type="protein sequence ID" value="MBD2828311.1"/>
    <property type="molecule type" value="Genomic_DNA"/>
</dbReference>
<proteinExistence type="predicted"/>
<name>A0A927BKC0_STRGL</name>
<protein>
    <submittedName>
        <fullName evidence="1">Uncharacterized protein</fullName>
    </submittedName>
</protein>
<gene>
    <name evidence="1" type="ORF">ID875_08095</name>
</gene>
<reference evidence="1" key="1">
    <citation type="journal article" date="2020" name="PLoS ONE">
        <title>Isolation and characterization of Streptomyces bacteriophages and Streptomyces strains encoding biosynthetic arsenals: Streptomyces strains and phages for antibiotic discovery.</title>
        <authorList>
            <person name="Montano E.T."/>
            <person name="Nideffer J.F."/>
            <person name="Brumage L."/>
            <person name="Erb M."/>
            <person name="Derman A.I."/>
            <person name="Davis J.P."/>
            <person name="Estrada E."/>
            <person name="Fu S."/>
            <person name="Le D."/>
            <person name="Vuppala A."/>
            <person name="Tran C."/>
            <person name="Luterstein E."/>
            <person name="Lakkaraju S."/>
            <person name="Panchagnula S."/>
            <person name="Ren C."/>
            <person name="Doan J."/>
            <person name="Tran S."/>
            <person name="Soriano J."/>
            <person name="Fujita Y."/>
            <person name="Gutala P."/>
            <person name="Fujii Q."/>
            <person name="Lee M."/>
            <person name="Bui A."/>
            <person name="Villarreal C."/>
            <person name="Shing S.R."/>
            <person name="Kim S."/>
            <person name="Freeman D."/>
            <person name="Racha V."/>
            <person name="Ho A."/>
            <person name="Kumar P."/>
            <person name="Falah K."/>
            <person name="Dawson T."/>
            <person name="Enustun E."/>
            <person name="Prichard A."/>
            <person name="Gomez A."/>
            <person name="Khanna K."/>
            <person name="Trigg S."/>
            <person name="Fernandez L."/>
            <person name="Pogliano K."/>
            <person name="Pogliano J."/>
        </authorList>
    </citation>
    <scope>NUCLEOTIDE SEQUENCE</scope>
    <source>
        <strain evidence="1">QF2</strain>
    </source>
</reference>
<accession>A0A927BKC0</accession>
<evidence type="ECO:0000313" key="1">
    <source>
        <dbReference type="EMBL" id="MBD2828311.1"/>
    </source>
</evidence>
<sequence length="80" mass="8840">MGVPQGQQHLLGFGELDDIGSFGGLGSYGGLDGIAGFISPARWGRFTRSRPIRRIGRTDEHRDRFGGWAGRVLLPFFVHR</sequence>